<keyword evidence="4" id="KW-1185">Reference proteome</keyword>
<sequence length="219" mass="24046">MMAKFRFAWALFALTLASGIVAFFMVAPDALIPVHWNAHGEVDDWASPIFGLFLIPGFQLLMLLIFAALPILEPRKENIGKSQKAVHAVVFGTVGVLAVAQTAIITGTFGYEPLGPKTIIAAVGILLAIIGNYMGKLQSNFFIGIRTPWTLSSDTVWKKTHRLGGKLFILAGALVVMGSFLIEAPYLVGLVLGVILPITLYIIFYSWRLWRQETARKND</sequence>
<dbReference type="RefSeq" id="WP_068152942.1">
    <property type="nucleotide sequence ID" value="NZ_JBHSCR010000003.1"/>
</dbReference>
<dbReference type="Proteomes" id="UP001595776">
    <property type="component" value="Unassembled WGS sequence"/>
</dbReference>
<feature type="transmembrane region" description="Helical" evidence="1">
    <location>
        <begin position="46"/>
        <end position="72"/>
    </location>
</feature>
<dbReference type="PANTHER" id="PTHR37810">
    <property type="entry name" value="IMMUNITY PROTEIN SDPI"/>
    <property type="match status" value="1"/>
</dbReference>
<keyword evidence="1" id="KW-0472">Membrane</keyword>
<evidence type="ECO:0000256" key="1">
    <source>
        <dbReference type="SAM" id="Phobius"/>
    </source>
</evidence>
<dbReference type="Pfam" id="PF13630">
    <property type="entry name" value="SdpI"/>
    <property type="match status" value="1"/>
</dbReference>
<name>A0ABV8U877_9PROT</name>
<feature type="transmembrane region" description="Helical" evidence="1">
    <location>
        <begin position="163"/>
        <end position="182"/>
    </location>
</feature>
<protein>
    <submittedName>
        <fullName evidence="3">SdpI family protein</fullName>
    </submittedName>
</protein>
<dbReference type="InterPro" id="IPR025962">
    <property type="entry name" value="SdpI/YhfL"/>
</dbReference>
<feature type="transmembrane region" description="Helical" evidence="1">
    <location>
        <begin position="118"/>
        <end position="135"/>
    </location>
</feature>
<reference evidence="4" key="1">
    <citation type="journal article" date="2019" name="Int. J. Syst. Evol. Microbiol.">
        <title>The Global Catalogue of Microorganisms (GCM) 10K type strain sequencing project: providing services to taxonomists for standard genome sequencing and annotation.</title>
        <authorList>
            <consortium name="The Broad Institute Genomics Platform"/>
            <consortium name="The Broad Institute Genome Sequencing Center for Infectious Disease"/>
            <person name="Wu L."/>
            <person name="Ma J."/>
        </authorList>
    </citation>
    <scope>NUCLEOTIDE SEQUENCE [LARGE SCALE GENOMIC DNA]</scope>
    <source>
        <strain evidence="4">CGMCC 1.15304</strain>
    </source>
</reference>
<feature type="domain" description="DUF1648" evidence="2">
    <location>
        <begin position="11"/>
        <end position="59"/>
    </location>
</feature>
<feature type="transmembrane region" description="Helical" evidence="1">
    <location>
        <begin position="188"/>
        <end position="207"/>
    </location>
</feature>
<gene>
    <name evidence="3" type="ORF">ACFO5Q_06050</name>
</gene>
<dbReference type="EMBL" id="JBHSCR010000003">
    <property type="protein sequence ID" value="MFC4347402.1"/>
    <property type="molecule type" value="Genomic_DNA"/>
</dbReference>
<comment type="caution">
    <text evidence="3">The sequence shown here is derived from an EMBL/GenBank/DDBJ whole genome shotgun (WGS) entry which is preliminary data.</text>
</comment>
<dbReference type="Pfam" id="PF07853">
    <property type="entry name" value="DUF1648"/>
    <property type="match status" value="1"/>
</dbReference>
<feature type="transmembrane region" description="Helical" evidence="1">
    <location>
        <begin position="84"/>
        <end position="106"/>
    </location>
</feature>
<keyword evidence="1" id="KW-0812">Transmembrane</keyword>
<dbReference type="PIRSF" id="PIRSF038959">
    <property type="entry name" value="SdpI"/>
    <property type="match status" value="1"/>
</dbReference>
<evidence type="ECO:0000313" key="4">
    <source>
        <dbReference type="Proteomes" id="UP001595776"/>
    </source>
</evidence>
<dbReference type="PANTHER" id="PTHR37810:SF5">
    <property type="entry name" value="IMMUNITY PROTEIN SDPI"/>
    <property type="match status" value="1"/>
</dbReference>
<proteinExistence type="predicted"/>
<accession>A0ABV8U877</accession>
<organism evidence="3 4">
    <name type="scientific">Kordiimonas lipolytica</name>
    <dbReference type="NCBI Taxonomy" id="1662421"/>
    <lineage>
        <taxon>Bacteria</taxon>
        <taxon>Pseudomonadati</taxon>
        <taxon>Pseudomonadota</taxon>
        <taxon>Alphaproteobacteria</taxon>
        <taxon>Kordiimonadales</taxon>
        <taxon>Kordiimonadaceae</taxon>
        <taxon>Kordiimonas</taxon>
    </lineage>
</organism>
<dbReference type="InterPro" id="IPR026272">
    <property type="entry name" value="SdpI"/>
</dbReference>
<evidence type="ECO:0000313" key="3">
    <source>
        <dbReference type="EMBL" id="MFC4347402.1"/>
    </source>
</evidence>
<evidence type="ECO:0000259" key="2">
    <source>
        <dbReference type="Pfam" id="PF07853"/>
    </source>
</evidence>
<dbReference type="InterPro" id="IPR012867">
    <property type="entry name" value="DUF1648"/>
</dbReference>
<keyword evidence="1" id="KW-1133">Transmembrane helix</keyword>